<dbReference type="InterPro" id="IPR050397">
    <property type="entry name" value="Env_Response_Regulators"/>
</dbReference>
<comment type="caution">
    <text evidence="6">The sequence shown here is derived from an EMBL/GenBank/DDBJ whole genome shotgun (WGS) entry which is preliminary data.</text>
</comment>
<protein>
    <submittedName>
        <fullName evidence="6">Crp/Fnr family transcriptional regulator</fullName>
    </submittedName>
</protein>
<evidence type="ECO:0000259" key="5">
    <source>
        <dbReference type="PROSITE" id="PS51063"/>
    </source>
</evidence>
<reference evidence="6" key="1">
    <citation type="submission" date="2021-04" db="EMBL/GenBank/DDBJ databases">
        <title>Genome based classification of Actinospica acidithermotolerans sp. nov., an actinobacterium isolated from an Indonesian hot spring.</title>
        <authorList>
            <person name="Kusuma A.B."/>
            <person name="Putra K.E."/>
            <person name="Nafisah S."/>
            <person name="Loh J."/>
            <person name="Nouioui I."/>
            <person name="Goodfellow M."/>
        </authorList>
    </citation>
    <scope>NUCLEOTIDE SEQUENCE</scope>
    <source>
        <strain evidence="6">MGRD01-02</strain>
    </source>
</reference>
<dbReference type="InterPro" id="IPR000595">
    <property type="entry name" value="cNMP-bd_dom"/>
</dbReference>
<dbReference type="SUPFAM" id="SSF46785">
    <property type="entry name" value="Winged helix' DNA-binding domain"/>
    <property type="match status" value="1"/>
</dbReference>
<dbReference type="EMBL" id="JAGSOH010000045">
    <property type="protein sequence ID" value="MBR7827919.1"/>
    <property type="molecule type" value="Genomic_DNA"/>
</dbReference>
<evidence type="ECO:0000256" key="1">
    <source>
        <dbReference type="ARBA" id="ARBA00023015"/>
    </source>
</evidence>
<dbReference type="GO" id="GO:0003677">
    <property type="term" value="F:DNA binding"/>
    <property type="evidence" value="ECO:0007669"/>
    <property type="project" value="UniProtKB-KW"/>
</dbReference>
<gene>
    <name evidence="6" type="ORF">KDK95_16500</name>
</gene>
<evidence type="ECO:0000313" key="6">
    <source>
        <dbReference type="EMBL" id="MBR7827919.1"/>
    </source>
</evidence>
<organism evidence="6 7">
    <name type="scientific">Actinospica acidithermotolerans</name>
    <dbReference type="NCBI Taxonomy" id="2828514"/>
    <lineage>
        <taxon>Bacteria</taxon>
        <taxon>Bacillati</taxon>
        <taxon>Actinomycetota</taxon>
        <taxon>Actinomycetes</taxon>
        <taxon>Catenulisporales</taxon>
        <taxon>Actinospicaceae</taxon>
        <taxon>Actinospica</taxon>
    </lineage>
</organism>
<evidence type="ECO:0000256" key="3">
    <source>
        <dbReference type="ARBA" id="ARBA00023163"/>
    </source>
</evidence>
<keyword evidence="1" id="KW-0805">Transcription regulation</keyword>
<dbReference type="PANTHER" id="PTHR24567">
    <property type="entry name" value="CRP FAMILY TRANSCRIPTIONAL REGULATORY PROTEIN"/>
    <property type="match status" value="1"/>
</dbReference>
<feature type="domain" description="Cyclic nucleotide-binding" evidence="4">
    <location>
        <begin position="39"/>
        <end position="142"/>
    </location>
</feature>
<dbReference type="PROSITE" id="PS50042">
    <property type="entry name" value="CNMP_BINDING_3"/>
    <property type="match status" value="1"/>
</dbReference>
<name>A0A941EF50_9ACTN</name>
<dbReference type="InterPro" id="IPR036390">
    <property type="entry name" value="WH_DNA-bd_sf"/>
</dbReference>
<dbReference type="PROSITE" id="PS51063">
    <property type="entry name" value="HTH_CRP_2"/>
    <property type="match status" value="1"/>
</dbReference>
<evidence type="ECO:0000313" key="7">
    <source>
        <dbReference type="Proteomes" id="UP000676325"/>
    </source>
</evidence>
<dbReference type="InterPro" id="IPR012318">
    <property type="entry name" value="HTH_CRP"/>
</dbReference>
<dbReference type="Proteomes" id="UP000676325">
    <property type="component" value="Unassembled WGS sequence"/>
</dbReference>
<dbReference type="GO" id="GO:0003700">
    <property type="term" value="F:DNA-binding transcription factor activity"/>
    <property type="evidence" value="ECO:0007669"/>
    <property type="project" value="TreeGrafter"/>
</dbReference>
<keyword evidence="3" id="KW-0804">Transcription</keyword>
<feature type="domain" description="HTH crp-type" evidence="5">
    <location>
        <begin position="173"/>
        <end position="246"/>
    </location>
</feature>
<dbReference type="PANTHER" id="PTHR24567:SF68">
    <property type="entry name" value="DNA-BINDING TRANSCRIPTIONAL DUAL REGULATOR CRP"/>
    <property type="match status" value="1"/>
</dbReference>
<dbReference type="Pfam" id="PF00027">
    <property type="entry name" value="cNMP_binding"/>
    <property type="match status" value="1"/>
</dbReference>
<dbReference type="GO" id="GO:0005829">
    <property type="term" value="C:cytosol"/>
    <property type="evidence" value="ECO:0007669"/>
    <property type="project" value="TreeGrafter"/>
</dbReference>
<dbReference type="AlphaFoldDB" id="A0A941EF50"/>
<keyword evidence="7" id="KW-1185">Reference proteome</keyword>
<dbReference type="CDD" id="cd00038">
    <property type="entry name" value="CAP_ED"/>
    <property type="match status" value="1"/>
</dbReference>
<dbReference type="Gene3D" id="2.60.120.10">
    <property type="entry name" value="Jelly Rolls"/>
    <property type="match status" value="1"/>
</dbReference>
<dbReference type="RefSeq" id="WP_212519060.1">
    <property type="nucleotide sequence ID" value="NZ_JAGSOH010000045.1"/>
</dbReference>
<keyword evidence="2" id="KW-0238">DNA-binding</keyword>
<dbReference type="InterPro" id="IPR018490">
    <property type="entry name" value="cNMP-bd_dom_sf"/>
</dbReference>
<evidence type="ECO:0000259" key="4">
    <source>
        <dbReference type="PROSITE" id="PS50042"/>
    </source>
</evidence>
<dbReference type="Pfam" id="PF13545">
    <property type="entry name" value="HTH_Crp_2"/>
    <property type="match status" value="1"/>
</dbReference>
<accession>A0A941EF50</accession>
<proteinExistence type="predicted"/>
<dbReference type="SMART" id="SM00100">
    <property type="entry name" value="cNMP"/>
    <property type="match status" value="1"/>
</dbReference>
<dbReference type="SUPFAM" id="SSF51206">
    <property type="entry name" value="cAMP-binding domain-like"/>
    <property type="match status" value="1"/>
</dbReference>
<evidence type="ECO:0000256" key="2">
    <source>
        <dbReference type="ARBA" id="ARBA00023125"/>
    </source>
</evidence>
<sequence>MLDAEARLLDLLGRAMTGRPHAAGPGVGLAARSWPPGTLLHELHPAGRLALMRFGAGRRFQAGETLIVAGDPPGDVFVLQDGWVKAVGSAVDGRAVLLSLRTTGDVVGEMAALDGGPRSASVVAATGVAAFVVARDRFLAIVNSDPAAAMAVSRCVTAKMRLVTRHRIDVTGAPVLQRLARVLVYLAESYATECAEGLRIGAPLSRADLAALIGVAEPSLYRALAYLRDQEVLTTNGQMQIVRDLTALDMISRGTGTAADGRSDESGRA</sequence>
<dbReference type="InterPro" id="IPR014710">
    <property type="entry name" value="RmlC-like_jellyroll"/>
</dbReference>